<dbReference type="SUPFAM" id="SSF143100">
    <property type="entry name" value="TTHA1013/TTHA0281-like"/>
    <property type="match status" value="1"/>
</dbReference>
<sequence>MNYKGYIGKAEYDKENCIYAGEVINTRTVINFQGTSVKESEDAFKASVDDYIEWCMVDGVKSEINNL</sequence>
<keyword evidence="2" id="KW-1185">Reference proteome</keyword>
<evidence type="ECO:0000313" key="1">
    <source>
        <dbReference type="EMBL" id="SFW61346.1"/>
    </source>
</evidence>
<protein>
    <recommendedName>
        <fullName evidence="3">HicB family protein</fullName>
    </recommendedName>
</protein>
<dbReference type="EMBL" id="FPJA01000013">
    <property type="protein sequence ID" value="SFW61346.1"/>
    <property type="molecule type" value="Genomic_DNA"/>
</dbReference>
<dbReference type="Proteomes" id="UP000182958">
    <property type="component" value="Unassembled WGS sequence"/>
</dbReference>
<evidence type="ECO:0000313" key="2">
    <source>
        <dbReference type="Proteomes" id="UP000182958"/>
    </source>
</evidence>
<organism evidence="1 2">
    <name type="scientific">Selenomonas ruminantium</name>
    <dbReference type="NCBI Taxonomy" id="971"/>
    <lineage>
        <taxon>Bacteria</taxon>
        <taxon>Bacillati</taxon>
        <taxon>Bacillota</taxon>
        <taxon>Negativicutes</taxon>
        <taxon>Selenomonadales</taxon>
        <taxon>Selenomonadaceae</taxon>
        <taxon>Selenomonas</taxon>
    </lineage>
</organism>
<evidence type="ECO:0008006" key="3">
    <source>
        <dbReference type="Google" id="ProtNLM"/>
    </source>
</evidence>
<dbReference type="RefSeq" id="WP_072306915.1">
    <property type="nucleotide sequence ID" value="NZ_FPJA01000013.1"/>
</dbReference>
<gene>
    <name evidence="1" type="ORF">SAMN02910323_0012</name>
</gene>
<dbReference type="AlphaFoldDB" id="A0A1K1QN30"/>
<proteinExistence type="predicted"/>
<dbReference type="InterPro" id="IPR035069">
    <property type="entry name" value="TTHA1013/TTHA0281-like"/>
</dbReference>
<reference evidence="2" key="1">
    <citation type="submission" date="2016-11" db="EMBL/GenBank/DDBJ databases">
        <authorList>
            <person name="Varghese N."/>
            <person name="Submissions S."/>
        </authorList>
    </citation>
    <scope>NUCLEOTIDE SEQUENCE [LARGE SCALE GENOMIC DNA]</scope>
    <source>
        <strain evidence="2">C3</strain>
    </source>
</reference>
<accession>A0A1K1QN30</accession>
<name>A0A1K1QN30_SELRU</name>